<dbReference type="InterPro" id="IPR002202">
    <property type="entry name" value="HMG_CoA_Rdtase"/>
</dbReference>
<dbReference type="PROSITE" id="PS50065">
    <property type="entry name" value="HMG_COA_REDUCTASE_4"/>
    <property type="match status" value="1"/>
</dbReference>
<accession>A0AAJ2H362</accession>
<reference evidence="1" key="1">
    <citation type="submission" date="2023-04" db="EMBL/GenBank/DDBJ databases">
        <title>Genomic characterization of faba bean (Vicia faba) microsymbionts in Mexican soils.</title>
        <authorList>
            <person name="Rivera Orduna F.N."/>
            <person name="Guevara-Luna J."/>
            <person name="Yan J."/>
            <person name="Arroyo-Herrera I."/>
            <person name="Li Y."/>
            <person name="Vasquez-Murrieta M.S."/>
            <person name="Wang E.T."/>
        </authorList>
    </citation>
    <scope>NUCLEOTIDE SEQUENCE</scope>
    <source>
        <strain evidence="1">CH26</strain>
    </source>
</reference>
<sequence>GTGLPTQRECLQAMDCYGTGKVNKLAEIIAATVLCGELSLSSAIVSNEWVSSHDAYGRNRK</sequence>
<proteinExistence type="predicted"/>
<protein>
    <recommendedName>
        <fullName evidence="3">Hydroxymethylglutaryl-CoA reductase</fullName>
    </recommendedName>
</protein>
<dbReference type="GO" id="GO:0004420">
    <property type="term" value="F:hydroxymethylglutaryl-CoA reductase (NADPH) activity"/>
    <property type="evidence" value="ECO:0007669"/>
    <property type="project" value="InterPro"/>
</dbReference>
<dbReference type="RefSeq" id="WP_310866437.1">
    <property type="nucleotide sequence ID" value="NZ_JAVLSF010000736.1"/>
</dbReference>
<dbReference type="InterPro" id="IPR009029">
    <property type="entry name" value="HMG_CoA_Rdtase_sub-bd_dom_sf"/>
</dbReference>
<comment type="caution">
    <text evidence="1">The sequence shown here is derived from an EMBL/GenBank/DDBJ whole genome shotgun (WGS) entry which is preliminary data.</text>
</comment>
<name>A0AAJ2H362_9HYPH</name>
<dbReference type="InterPro" id="IPR023074">
    <property type="entry name" value="HMG_CoA_Rdtase_cat_sf"/>
</dbReference>
<evidence type="ECO:0008006" key="3">
    <source>
        <dbReference type="Google" id="ProtNLM"/>
    </source>
</evidence>
<evidence type="ECO:0000313" key="2">
    <source>
        <dbReference type="Proteomes" id="UP001268610"/>
    </source>
</evidence>
<dbReference type="SUPFAM" id="SSF56542">
    <property type="entry name" value="Substrate-binding domain of HMG-CoA reductase"/>
    <property type="match status" value="1"/>
</dbReference>
<feature type="non-terminal residue" evidence="1">
    <location>
        <position position="1"/>
    </location>
</feature>
<organism evidence="1 2">
    <name type="scientific">Rhizobium hidalgonense</name>
    <dbReference type="NCBI Taxonomy" id="1538159"/>
    <lineage>
        <taxon>Bacteria</taxon>
        <taxon>Pseudomonadati</taxon>
        <taxon>Pseudomonadota</taxon>
        <taxon>Alphaproteobacteria</taxon>
        <taxon>Hyphomicrobiales</taxon>
        <taxon>Rhizobiaceae</taxon>
        <taxon>Rhizobium/Agrobacterium group</taxon>
        <taxon>Rhizobium</taxon>
    </lineage>
</organism>
<evidence type="ECO:0000313" key="1">
    <source>
        <dbReference type="EMBL" id="MDR9778362.1"/>
    </source>
</evidence>
<dbReference type="Pfam" id="PF00368">
    <property type="entry name" value="HMG-CoA_red"/>
    <property type="match status" value="1"/>
</dbReference>
<dbReference type="Gene3D" id="3.90.770.10">
    <property type="entry name" value="3-hydroxy-3-methylglutaryl-coenzyme A Reductase, Chain A, domain 2"/>
    <property type="match status" value="1"/>
</dbReference>
<gene>
    <name evidence="1" type="ORF">RJJ65_38130</name>
</gene>
<dbReference type="GO" id="GO:0015936">
    <property type="term" value="P:coenzyme A metabolic process"/>
    <property type="evidence" value="ECO:0007669"/>
    <property type="project" value="InterPro"/>
</dbReference>
<dbReference type="EMBL" id="JAVLSF010000736">
    <property type="protein sequence ID" value="MDR9778362.1"/>
    <property type="molecule type" value="Genomic_DNA"/>
</dbReference>
<dbReference type="Proteomes" id="UP001268610">
    <property type="component" value="Unassembled WGS sequence"/>
</dbReference>
<dbReference type="AlphaFoldDB" id="A0AAJ2H362"/>